<accession>K0KRA2</accession>
<dbReference type="Proteomes" id="UP000009328">
    <property type="component" value="Unassembled WGS sequence"/>
</dbReference>
<evidence type="ECO:0000259" key="4">
    <source>
        <dbReference type="Pfam" id="PF07992"/>
    </source>
</evidence>
<dbReference type="Pfam" id="PF07992">
    <property type="entry name" value="Pyr_redox_2"/>
    <property type="match status" value="1"/>
</dbReference>
<evidence type="ECO:0000256" key="1">
    <source>
        <dbReference type="ARBA" id="ARBA00009333"/>
    </source>
</evidence>
<keyword evidence="6" id="KW-1185">Reference proteome</keyword>
<dbReference type="InterPro" id="IPR036188">
    <property type="entry name" value="FAD/NAD-bd_sf"/>
</dbReference>
<dbReference type="InterPro" id="IPR050097">
    <property type="entry name" value="Ferredoxin-NADP_redctase_2"/>
</dbReference>
<dbReference type="EMBL" id="CAIF01000148">
    <property type="protein sequence ID" value="CCH44617.1"/>
    <property type="molecule type" value="Genomic_DNA"/>
</dbReference>
<dbReference type="InterPro" id="IPR023753">
    <property type="entry name" value="FAD/NAD-binding_dom"/>
</dbReference>
<dbReference type="PRINTS" id="PR00469">
    <property type="entry name" value="PNDRDTASEII"/>
</dbReference>
<dbReference type="PROSITE" id="PS51257">
    <property type="entry name" value="PROKAR_LIPOPROTEIN"/>
    <property type="match status" value="1"/>
</dbReference>
<dbReference type="HOGENOM" id="CLU_031864_5_0_1"/>
<evidence type="ECO:0000256" key="3">
    <source>
        <dbReference type="ARBA" id="ARBA00023002"/>
    </source>
</evidence>
<dbReference type="GO" id="GO:0004791">
    <property type="term" value="F:thioredoxin-disulfide reductase (NADPH) activity"/>
    <property type="evidence" value="ECO:0007669"/>
    <property type="project" value="UniProtKB-EC"/>
</dbReference>
<evidence type="ECO:0000256" key="2">
    <source>
        <dbReference type="ARBA" id="ARBA00022630"/>
    </source>
</evidence>
<comment type="similarity">
    <text evidence="1">Belongs to the class-II pyridine nucleotide-disulfide oxidoreductase family.</text>
</comment>
<dbReference type="SUPFAM" id="SSF51905">
    <property type="entry name" value="FAD/NAD(P)-binding domain"/>
    <property type="match status" value="1"/>
</dbReference>
<dbReference type="EC" id="1.8.1.9" evidence="5"/>
<evidence type="ECO:0000313" key="6">
    <source>
        <dbReference type="Proteomes" id="UP000009328"/>
    </source>
</evidence>
<organism evidence="5 6">
    <name type="scientific">Wickerhamomyces ciferrii (strain ATCC 14091 / BCRC 22168 / CBS 111 / JCM 3599 / NBRC 0793 / NRRL Y-1031 F-60-10)</name>
    <name type="common">Yeast</name>
    <name type="synonym">Pichia ciferrii</name>
    <dbReference type="NCBI Taxonomy" id="1206466"/>
    <lineage>
        <taxon>Eukaryota</taxon>
        <taxon>Fungi</taxon>
        <taxon>Dikarya</taxon>
        <taxon>Ascomycota</taxon>
        <taxon>Saccharomycotina</taxon>
        <taxon>Saccharomycetes</taxon>
        <taxon>Phaffomycetales</taxon>
        <taxon>Wickerhamomycetaceae</taxon>
        <taxon>Wickerhamomyces</taxon>
    </lineage>
</organism>
<dbReference type="PANTHER" id="PTHR48105">
    <property type="entry name" value="THIOREDOXIN REDUCTASE 1-RELATED-RELATED"/>
    <property type="match status" value="1"/>
</dbReference>
<protein>
    <submittedName>
        <fullName evidence="5">Thioredoxin reductase</fullName>
        <ecNumber evidence="5">1.8.1.9</ecNumber>
    </submittedName>
</protein>
<sequence length="317" mass="35109">MKSFYDVIVIGGSASGLQACLTFGRAFINVLCIDSKKPCNRYANESHNLLGNDGINPLEIVSKAKEQIKNYPTIEFKDDVVKDVNKINGDHDGFKVSIGSGDIFQSKRVIFASGVNDNIDKIPIKGIEKYWGNSIIHCPFCHGTEFRNGKTGLYYGSSIFLKMMLPTLYNWSKDINVFCSEDIYNELDSDLVSNLQRKNINVFKSSITEVKGKSIGHGNEETLSQVILQNGQSVDLDVLYIIPPSVINNKDILTKLGVELDDKGLIKVTPYQKTNVEGIYACGDNTNFLRALAVAIAQGLTTAALITHEISQQRWSK</sequence>
<proteinExistence type="inferred from homology"/>
<dbReference type="AlphaFoldDB" id="K0KRA2"/>
<dbReference type="STRING" id="1206466.K0KRA2"/>
<keyword evidence="2" id="KW-0285">Flavoprotein</keyword>
<dbReference type="InParanoid" id="K0KRA2"/>
<keyword evidence="3 5" id="KW-0560">Oxidoreductase</keyword>
<reference evidence="5 6" key="1">
    <citation type="journal article" date="2012" name="Eukaryot. Cell">
        <title>Draft genome sequence of Wickerhamomyces ciferrii NRRL Y-1031 F-60-10.</title>
        <authorList>
            <person name="Schneider J."/>
            <person name="Andrea H."/>
            <person name="Blom J."/>
            <person name="Jaenicke S."/>
            <person name="Ruckert C."/>
            <person name="Schorsch C."/>
            <person name="Szczepanowski R."/>
            <person name="Farwick M."/>
            <person name="Goesmann A."/>
            <person name="Puhler A."/>
            <person name="Schaffer S."/>
            <person name="Tauch A."/>
            <person name="Kohler T."/>
            <person name="Brinkrolf K."/>
        </authorList>
    </citation>
    <scope>NUCLEOTIDE SEQUENCE [LARGE SCALE GENOMIC DNA]</scope>
    <source>
        <strain evidence="6">ATCC 14091 / BCRC 22168 / CBS 111 / JCM 3599 / NBRC 0793 / NRRL Y-1031 F-60-10</strain>
    </source>
</reference>
<feature type="domain" description="FAD/NAD(P)-binding" evidence="4">
    <location>
        <begin position="194"/>
        <end position="299"/>
    </location>
</feature>
<evidence type="ECO:0000313" key="5">
    <source>
        <dbReference type="EMBL" id="CCH44617.1"/>
    </source>
</evidence>
<dbReference type="Gene3D" id="3.50.50.60">
    <property type="entry name" value="FAD/NAD(P)-binding domain"/>
    <property type="match status" value="2"/>
</dbReference>
<comment type="caution">
    <text evidence="5">The sequence shown here is derived from an EMBL/GenBank/DDBJ whole genome shotgun (WGS) entry which is preliminary data.</text>
</comment>
<dbReference type="PRINTS" id="PR00368">
    <property type="entry name" value="FADPNR"/>
</dbReference>
<name>K0KRA2_WICCF</name>
<dbReference type="eggNOG" id="ENOG502S4MV">
    <property type="taxonomic scope" value="Eukaryota"/>
</dbReference>
<gene>
    <name evidence="5" type="ORF">BN7_4186</name>
</gene>